<dbReference type="RefSeq" id="WP_306001673.1">
    <property type="nucleotide sequence ID" value="NZ_JASNFN010000038.1"/>
</dbReference>
<protein>
    <submittedName>
        <fullName evidence="4">Uncharacterized protein</fullName>
    </submittedName>
</protein>
<evidence type="ECO:0000256" key="2">
    <source>
        <dbReference type="SAM" id="Phobius"/>
    </source>
</evidence>
<accession>A0ABT9IHU4</accession>
<evidence type="ECO:0000313" key="4">
    <source>
        <dbReference type="EMBL" id="MDP5185148.1"/>
    </source>
</evidence>
<feature type="chain" id="PRO_5046627848" evidence="3">
    <location>
        <begin position="38"/>
        <end position="340"/>
    </location>
</feature>
<feature type="transmembrane region" description="Helical" evidence="2">
    <location>
        <begin position="309"/>
        <end position="330"/>
    </location>
</feature>
<dbReference type="EMBL" id="JASNFN010000038">
    <property type="protein sequence ID" value="MDP5185148.1"/>
    <property type="molecule type" value="Genomic_DNA"/>
</dbReference>
<keyword evidence="2" id="KW-1133">Transmembrane helix</keyword>
<comment type="caution">
    <text evidence="4">The sequence shown here is derived from an EMBL/GenBank/DDBJ whole genome shotgun (WGS) entry which is preliminary data.</text>
</comment>
<keyword evidence="3" id="KW-0732">Signal</keyword>
<proteinExistence type="predicted"/>
<evidence type="ECO:0000313" key="5">
    <source>
        <dbReference type="Proteomes" id="UP001233673"/>
    </source>
</evidence>
<keyword evidence="2" id="KW-0812">Transmembrane</keyword>
<feature type="compositionally biased region" description="Low complexity" evidence="1">
    <location>
        <begin position="205"/>
        <end position="215"/>
    </location>
</feature>
<evidence type="ECO:0000256" key="1">
    <source>
        <dbReference type="SAM" id="MobiDB-lite"/>
    </source>
</evidence>
<name>A0ABT9IHU4_9ACTN</name>
<feature type="compositionally biased region" description="Pro residues" evidence="1">
    <location>
        <begin position="178"/>
        <end position="204"/>
    </location>
</feature>
<sequence>MATGRIRRSARRGVAVALLGWLGITAASVTATPAASAAPTATVPIRDLTQLVVSIDEGGAVTFVNELQDRTLQVGGGGLLPSLVSVTASTEVTLTVPSGQRKLAPGASVTERFDRSCVTGCWLTFTYSMTSGAALTQPLIDATTALLPPLPRPQPLVVNTLLPLPSVPGVNLPQLPPVTLPAAPPSATPPPAPAPEAPQPPTTAQPPATDAGPAPQDVPGDQYTYETGSGGAAQLLPGARAAAAAFDPSRFVLPGLTGSSADGGGSGGVTGTYDGAAVPEFGQLAGLSTPAPGGEDAGQVVSATGARPVTLPVAALAAVVALAAVTAALVRTAQAARGSR</sequence>
<dbReference type="Proteomes" id="UP001233673">
    <property type="component" value="Unassembled WGS sequence"/>
</dbReference>
<feature type="signal peptide" evidence="3">
    <location>
        <begin position="1"/>
        <end position="37"/>
    </location>
</feature>
<keyword evidence="5" id="KW-1185">Reference proteome</keyword>
<keyword evidence="2" id="KW-0472">Membrane</keyword>
<evidence type="ECO:0000256" key="3">
    <source>
        <dbReference type="SAM" id="SignalP"/>
    </source>
</evidence>
<organism evidence="4 5">
    <name type="scientific">Blastococcus carthaginiensis</name>
    <dbReference type="NCBI Taxonomy" id="3050034"/>
    <lineage>
        <taxon>Bacteria</taxon>
        <taxon>Bacillati</taxon>
        <taxon>Actinomycetota</taxon>
        <taxon>Actinomycetes</taxon>
        <taxon>Geodermatophilales</taxon>
        <taxon>Geodermatophilaceae</taxon>
        <taxon>Blastococcus</taxon>
    </lineage>
</organism>
<reference evidence="5" key="1">
    <citation type="submission" date="2023-05" db="EMBL/GenBank/DDBJ databases">
        <title>Draft genome of Pseudofrankia sp. BMG5.37.</title>
        <authorList>
            <person name="Gtari M."/>
            <person name="Ghodhbane F."/>
            <person name="Sbissi I."/>
        </authorList>
    </citation>
    <scope>NUCLEOTIDE SEQUENCE [LARGE SCALE GENOMIC DNA]</scope>
    <source>
        <strain evidence="5">BMG 814</strain>
    </source>
</reference>
<gene>
    <name evidence="4" type="ORF">QOZ88_21150</name>
</gene>
<feature type="region of interest" description="Disordered" evidence="1">
    <location>
        <begin position="178"/>
        <end position="231"/>
    </location>
</feature>